<evidence type="ECO:0000313" key="1">
    <source>
        <dbReference type="EMBL" id="SFK39248.1"/>
    </source>
</evidence>
<keyword evidence="2" id="KW-1185">Reference proteome</keyword>
<dbReference type="RefSeq" id="WP_090697659.1">
    <property type="nucleotide sequence ID" value="NZ_FOSP01000005.1"/>
</dbReference>
<dbReference type="Proteomes" id="UP000199533">
    <property type="component" value="Unassembled WGS sequence"/>
</dbReference>
<name>A0A1I3Z550_9PROT</name>
<dbReference type="AlphaFoldDB" id="A0A1I3Z550"/>
<dbReference type="Pfam" id="PF06314">
    <property type="entry name" value="ADC"/>
    <property type="match status" value="1"/>
</dbReference>
<dbReference type="STRING" id="52441.SAMN05216302_1005102"/>
<sequence>MFMIPRRIKQYTGKYALVDGIPFKLPVTAVNSPALMAVFPINAEKAKAFLPKSVQPFRLWESGLLVVTVIDYRETPIGKYIEYSIGIACTHGTKPAPRLLPGLFTNLFKTGQYVIDLPVSSEISVKGGKGIWGMPKHQGQLDFKITDDLVSSQYDLDGQLVTYVEIKKPKLNFIPLKIRASNYCSFRGMLMKSDILLNNKFGVRLFGKDKARFVIGDHPRLQVMKDLEIGEAIAAIYLPSIHGILDDHIESWFLDYDQLPEKTPEGMESVIDLGLSEEWLPPPNAPVPPK</sequence>
<proteinExistence type="predicted"/>
<protein>
    <submittedName>
        <fullName evidence="1">Acetoacetate decarboxylase (ADC)</fullName>
    </submittedName>
</protein>
<dbReference type="InterPro" id="IPR023375">
    <property type="entry name" value="ADC_dom_sf"/>
</dbReference>
<reference evidence="2" key="1">
    <citation type="submission" date="2016-10" db="EMBL/GenBank/DDBJ databases">
        <authorList>
            <person name="Varghese N."/>
            <person name="Submissions S."/>
        </authorList>
    </citation>
    <scope>NUCLEOTIDE SEQUENCE [LARGE SCALE GENOMIC DNA]</scope>
    <source>
        <strain evidence="2">Nm69</strain>
    </source>
</reference>
<evidence type="ECO:0000313" key="2">
    <source>
        <dbReference type="Proteomes" id="UP000199533"/>
    </source>
</evidence>
<dbReference type="InterPro" id="IPR010451">
    <property type="entry name" value="Acetoacetate_decarboxylase"/>
</dbReference>
<dbReference type="Gene3D" id="2.40.400.10">
    <property type="entry name" value="Acetoacetate decarboxylase-like"/>
    <property type="match status" value="1"/>
</dbReference>
<gene>
    <name evidence="1" type="ORF">SAMN05216302_1005102</name>
</gene>
<organism evidence="1 2">
    <name type="scientific">Nitrosomonas aestuarii</name>
    <dbReference type="NCBI Taxonomy" id="52441"/>
    <lineage>
        <taxon>Bacteria</taxon>
        <taxon>Pseudomonadati</taxon>
        <taxon>Pseudomonadota</taxon>
        <taxon>Betaproteobacteria</taxon>
        <taxon>Nitrosomonadales</taxon>
        <taxon>Nitrosomonadaceae</taxon>
        <taxon>Nitrosomonas</taxon>
    </lineage>
</organism>
<dbReference type="SUPFAM" id="SSF160104">
    <property type="entry name" value="Acetoacetate decarboxylase-like"/>
    <property type="match status" value="1"/>
</dbReference>
<dbReference type="OrthoDB" id="834556at2"/>
<dbReference type="GO" id="GO:0016829">
    <property type="term" value="F:lyase activity"/>
    <property type="evidence" value="ECO:0007669"/>
    <property type="project" value="InterPro"/>
</dbReference>
<dbReference type="EMBL" id="FOSP01000005">
    <property type="protein sequence ID" value="SFK39248.1"/>
    <property type="molecule type" value="Genomic_DNA"/>
</dbReference>
<accession>A0A1I3Z550</accession>